<organism evidence="4 5">
    <name type="scientific">Herbihabitans rhizosphaerae</name>
    <dbReference type="NCBI Taxonomy" id="1872711"/>
    <lineage>
        <taxon>Bacteria</taxon>
        <taxon>Bacillati</taxon>
        <taxon>Actinomycetota</taxon>
        <taxon>Actinomycetes</taxon>
        <taxon>Pseudonocardiales</taxon>
        <taxon>Pseudonocardiaceae</taxon>
        <taxon>Herbihabitans</taxon>
    </lineage>
</organism>
<dbReference type="Pfam" id="PF00990">
    <property type="entry name" value="GGDEF"/>
    <property type="match status" value="1"/>
</dbReference>
<dbReference type="FunFam" id="3.30.70.270:FF:000001">
    <property type="entry name" value="Diguanylate cyclase domain protein"/>
    <property type="match status" value="1"/>
</dbReference>
<dbReference type="Proteomes" id="UP000294257">
    <property type="component" value="Unassembled WGS sequence"/>
</dbReference>
<dbReference type="InterPro" id="IPR000160">
    <property type="entry name" value="GGDEF_dom"/>
</dbReference>
<keyword evidence="2" id="KW-0812">Transmembrane</keyword>
<proteinExistence type="predicted"/>
<dbReference type="Gene3D" id="3.30.70.270">
    <property type="match status" value="1"/>
</dbReference>
<dbReference type="InterPro" id="IPR043128">
    <property type="entry name" value="Rev_trsase/Diguanyl_cyclase"/>
</dbReference>
<dbReference type="CDD" id="cd01949">
    <property type="entry name" value="GGDEF"/>
    <property type="match status" value="1"/>
</dbReference>
<name>A0A4Q7L6R4_9PSEU</name>
<gene>
    <name evidence="4" type="ORF">EV193_101898</name>
</gene>
<evidence type="ECO:0000313" key="5">
    <source>
        <dbReference type="Proteomes" id="UP000294257"/>
    </source>
</evidence>
<dbReference type="GO" id="GO:0043709">
    <property type="term" value="P:cell adhesion involved in single-species biofilm formation"/>
    <property type="evidence" value="ECO:0007669"/>
    <property type="project" value="TreeGrafter"/>
</dbReference>
<dbReference type="GO" id="GO:0052621">
    <property type="term" value="F:diguanylate cyclase activity"/>
    <property type="evidence" value="ECO:0007669"/>
    <property type="project" value="TreeGrafter"/>
</dbReference>
<feature type="transmembrane region" description="Helical" evidence="2">
    <location>
        <begin position="72"/>
        <end position="98"/>
    </location>
</feature>
<dbReference type="AlphaFoldDB" id="A0A4Q7L6R4"/>
<dbReference type="GO" id="GO:0005886">
    <property type="term" value="C:plasma membrane"/>
    <property type="evidence" value="ECO:0007669"/>
    <property type="project" value="TreeGrafter"/>
</dbReference>
<dbReference type="SUPFAM" id="SSF55073">
    <property type="entry name" value="Nucleotide cyclase"/>
    <property type="match status" value="1"/>
</dbReference>
<reference evidence="4 5" key="1">
    <citation type="submission" date="2019-02" db="EMBL/GenBank/DDBJ databases">
        <title>Genomic Encyclopedia of Type Strains, Phase IV (KMG-IV): sequencing the most valuable type-strain genomes for metagenomic binning, comparative biology and taxonomic classification.</title>
        <authorList>
            <person name="Goeker M."/>
        </authorList>
    </citation>
    <scope>NUCLEOTIDE SEQUENCE [LARGE SCALE GENOMIC DNA]</scope>
    <source>
        <strain evidence="4 5">DSM 101727</strain>
    </source>
</reference>
<feature type="transmembrane region" description="Helical" evidence="2">
    <location>
        <begin position="33"/>
        <end position="51"/>
    </location>
</feature>
<comment type="caution">
    <text evidence="4">The sequence shown here is derived from an EMBL/GenBank/DDBJ whole genome shotgun (WGS) entry which is preliminary data.</text>
</comment>
<sequence>MGPVAVAAFLAIEAVVAAFIAVVWVDEAVPSLREWALFAALTAAAFVHWVATRPAEERRRHGHRNTEHVSHTSVWILVAAVTLPVPLFLALIAALRWQVYLIARKPPHRFAFTTVAIVGSALGAHLVARAFGVYQLTSGDIVLDRDFVVRAAIGVLLGAAIYFAVQSALIGVVRGMLTREWTPTGMFGGQSTNVEFVQTLAVALLVACTTVLTRGMLLPVAALAVVGWTRWRHRIDQLEAQLDQASADALHDPLTGLLNRRGFEPLAEAALARDLADRRHSAVLMLDLDHFKQWNTRLGHFGGDQVLVAVADALRDETRRGDLLARWGGEEIAIMLPSTEPREAMAVAERIRRAVAALETEVAKPAGGQPVRLGHGGLPPCTISIGVAVSPRDGDDVSVLQEVADDALDRAKRTGRNRVVVHEPDLDTSRVSVPTARAPQRPVVLGH</sequence>
<feature type="transmembrane region" description="Helical" evidence="2">
    <location>
        <begin position="152"/>
        <end position="177"/>
    </location>
</feature>
<protein>
    <submittedName>
        <fullName evidence="4">Diguanylate cyclase (GGDEF)-like protein</fullName>
    </submittedName>
</protein>
<dbReference type="PANTHER" id="PTHR45138:SF9">
    <property type="entry name" value="DIGUANYLATE CYCLASE DGCM-RELATED"/>
    <property type="match status" value="1"/>
</dbReference>
<keyword evidence="2" id="KW-0472">Membrane</keyword>
<dbReference type="PROSITE" id="PS50887">
    <property type="entry name" value="GGDEF"/>
    <property type="match status" value="1"/>
</dbReference>
<dbReference type="PANTHER" id="PTHR45138">
    <property type="entry name" value="REGULATORY COMPONENTS OF SENSORY TRANSDUCTION SYSTEM"/>
    <property type="match status" value="1"/>
</dbReference>
<dbReference type="NCBIfam" id="TIGR00254">
    <property type="entry name" value="GGDEF"/>
    <property type="match status" value="1"/>
</dbReference>
<dbReference type="RefSeq" id="WP_130342615.1">
    <property type="nucleotide sequence ID" value="NZ_SGWQ01000001.1"/>
</dbReference>
<feature type="transmembrane region" description="Helical" evidence="2">
    <location>
        <begin position="110"/>
        <end position="131"/>
    </location>
</feature>
<keyword evidence="2" id="KW-1133">Transmembrane helix</keyword>
<evidence type="ECO:0000256" key="2">
    <source>
        <dbReference type="SAM" id="Phobius"/>
    </source>
</evidence>
<evidence type="ECO:0000313" key="4">
    <source>
        <dbReference type="EMBL" id="RZS45014.1"/>
    </source>
</evidence>
<accession>A0A4Q7L6R4</accession>
<keyword evidence="5" id="KW-1185">Reference proteome</keyword>
<evidence type="ECO:0000259" key="3">
    <source>
        <dbReference type="PROSITE" id="PS50887"/>
    </source>
</evidence>
<evidence type="ECO:0000256" key="1">
    <source>
        <dbReference type="SAM" id="MobiDB-lite"/>
    </source>
</evidence>
<feature type="domain" description="GGDEF" evidence="3">
    <location>
        <begin position="279"/>
        <end position="424"/>
    </location>
</feature>
<dbReference type="GO" id="GO:1902201">
    <property type="term" value="P:negative regulation of bacterial-type flagellum-dependent cell motility"/>
    <property type="evidence" value="ECO:0007669"/>
    <property type="project" value="TreeGrafter"/>
</dbReference>
<feature type="region of interest" description="Disordered" evidence="1">
    <location>
        <begin position="425"/>
        <end position="447"/>
    </location>
</feature>
<dbReference type="InterPro" id="IPR029787">
    <property type="entry name" value="Nucleotide_cyclase"/>
</dbReference>
<dbReference type="OrthoDB" id="23692at2"/>
<dbReference type="SMART" id="SM00267">
    <property type="entry name" value="GGDEF"/>
    <property type="match status" value="1"/>
</dbReference>
<dbReference type="EMBL" id="SGWQ01000001">
    <property type="protein sequence ID" value="RZS45014.1"/>
    <property type="molecule type" value="Genomic_DNA"/>
</dbReference>
<dbReference type="InterPro" id="IPR050469">
    <property type="entry name" value="Diguanylate_Cyclase"/>
</dbReference>